<name>A0A177JPA8_SPHYA</name>
<dbReference type="GO" id="GO:0005524">
    <property type="term" value="F:ATP binding"/>
    <property type="evidence" value="ECO:0007669"/>
    <property type="project" value="UniProtKB-UniRule"/>
</dbReference>
<evidence type="ECO:0000256" key="1">
    <source>
        <dbReference type="ARBA" id="ARBA00009684"/>
    </source>
</evidence>
<evidence type="ECO:0000313" key="13">
    <source>
        <dbReference type="EMBL" id="OAH42644.1"/>
    </source>
</evidence>
<keyword evidence="7 10" id="KW-0067">ATP-binding</keyword>
<gene>
    <name evidence="10" type="primary">ispE</name>
    <name evidence="13" type="ORF">AX777_05180</name>
</gene>
<accession>A0A177JPA8</accession>
<feature type="domain" description="GHMP kinase C-terminal" evidence="12">
    <location>
        <begin position="191"/>
        <end position="254"/>
    </location>
</feature>
<dbReference type="GO" id="GO:0019288">
    <property type="term" value="P:isopentenyl diphosphate biosynthetic process, methylerythritol 4-phosphate pathway"/>
    <property type="evidence" value="ECO:0007669"/>
    <property type="project" value="UniProtKB-UniRule"/>
</dbReference>
<evidence type="ECO:0000256" key="10">
    <source>
        <dbReference type="HAMAP-Rule" id="MF_00061"/>
    </source>
</evidence>
<dbReference type="NCBIfam" id="NF011202">
    <property type="entry name" value="PRK14608.1"/>
    <property type="match status" value="1"/>
</dbReference>
<dbReference type="Pfam" id="PF08544">
    <property type="entry name" value="GHMP_kinases_C"/>
    <property type="match status" value="1"/>
</dbReference>
<evidence type="ECO:0000256" key="2">
    <source>
        <dbReference type="ARBA" id="ARBA00012052"/>
    </source>
</evidence>
<dbReference type="EC" id="2.7.1.148" evidence="2 10"/>
<dbReference type="NCBIfam" id="TIGR00154">
    <property type="entry name" value="ispE"/>
    <property type="match status" value="1"/>
</dbReference>
<evidence type="ECO:0000256" key="7">
    <source>
        <dbReference type="ARBA" id="ARBA00022840"/>
    </source>
</evidence>
<dbReference type="Pfam" id="PF00288">
    <property type="entry name" value="GHMP_kinases_N"/>
    <property type="match status" value="1"/>
</dbReference>
<dbReference type="EMBL" id="LSTR01000040">
    <property type="protein sequence ID" value="OAH42644.1"/>
    <property type="molecule type" value="Genomic_DNA"/>
</dbReference>
<evidence type="ECO:0000256" key="5">
    <source>
        <dbReference type="ARBA" id="ARBA00022741"/>
    </source>
</evidence>
<dbReference type="SUPFAM" id="SSF54211">
    <property type="entry name" value="Ribosomal protein S5 domain 2-like"/>
    <property type="match status" value="1"/>
</dbReference>
<sequence>MHVRERRADGYHALESLFVFAEDGDILRARNRDDGVITLAVEGPCGAGLSGDEDNLVMRAARRLRAATGVTVGADIRLDKRLPVASGIGGGSADAAATLRLLMRLWNVTVEDAVLQQLSLLLGSDVPACLASTTQLVRGRGELLEAQALDDLSCRPMLLVNPRVRVSTASVFAGWDRIDRGPLDALDIDGLARSGRNDLEAPAWLLAPVIGDVLQALQAQAPRMVRMSGSGATCFALFDDGQAMVQAAAALRRDHPDWWVMETRIRTS</sequence>
<dbReference type="InterPro" id="IPR006204">
    <property type="entry name" value="GHMP_kinase_N_dom"/>
</dbReference>
<evidence type="ECO:0000313" key="14">
    <source>
        <dbReference type="Proteomes" id="UP000077262"/>
    </source>
</evidence>
<comment type="pathway">
    <text evidence="10">Isoprenoid biosynthesis; isopentenyl diphosphate biosynthesis via DXP pathway; isopentenyl diphosphate from 1-deoxy-D-xylulose 5-phosphate: step 3/6.</text>
</comment>
<dbReference type="SUPFAM" id="SSF55060">
    <property type="entry name" value="GHMP Kinase, C-terminal domain"/>
    <property type="match status" value="1"/>
</dbReference>
<dbReference type="HAMAP" id="MF_00061">
    <property type="entry name" value="IspE"/>
    <property type="match status" value="1"/>
</dbReference>
<dbReference type="InterPro" id="IPR036554">
    <property type="entry name" value="GHMP_kinase_C_sf"/>
</dbReference>
<dbReference type="Proteomes" id="UP000077262">
    <property type="component" value="Unassembled WGS sequence"/>
</dbReference>
<dbReference type="InterPro" id="IPR004424">
    <property type="entry name" value="IspE"/>
</dbReference>
<dbReference type="GO" id="GO:0016114">
    <property type="term" value="P:terpenoid biosynthetic process"/>
    <property type="evidence" value="ECO:0007669"/>
    <property type="project" value="UniProtKB-UniRule"/>
</dbReference>
<feature type="domain" description="GHMP kinase N-terminal" evidence="11">
    <location>
        <begin position="55"/>
        <end position="131"/>
    </location>
</feature>
<comment type="function">
    <text evidence="10">Catalyzes the phosphorylation of the position 2 hydroxy group of 4-diphosphocytidyl-2C-methyl-D-erythritol.</text>
</comment>
<evidence type="ECO:0000256" key="8">
    <source>
        <dbReference type="ARBA" id="ARBA00023229"/>
    </source>
</evidence>
<protein>
    <recommendedName>
        <fullName evidence="3 10">4-diphosphocytidyl-2-C-methyl-D-erythritol kinase</fullName>
        <shortName evidence="10">CMK</shortName>
        <ecNumber evidence="2 10">2.7.1.148</ecNumber>
    </recommendedName>
    <alternativeName>
        <fullName evidence="9 10">4-(cytidine-5'-diphospho)-2-C-methyl-D-erythritol kinase</fullName>
    </alternativeName>
</protein>
<feature type="active site" evidence="10">
    <location>
        <position position="125"/>
    </location>
</feature>
<organism evidence="13 14">
    <name type="scientific">Sphingobium yanoikuyae</name>
    <name type="common">Sphingomonas yanoikuyae</name>
    <dbReference type="NCBI Taxonomy" id="13690"/>
    <lineage>
        <taxon>Bacteria</taxon>
        <taxon>Pseudomonadati</taxon>
        <taxon>Pseudomonadota</taxon>
        <taxon>Alphaproteobacteria</taxon>
        <taxon>Sphingomonadales</taxon>
        <taxon>Sphingomonadaceae</taxon>
        <taxon>Sphingobium</taxon>
    </lineage>
</organism>
<evidence type="ECO:0000256" key="6">
    <source>
        <dbReference type="ARBA" id="ARBA00022777"/>
    </source>
</evidence>
<dbReference type="InterPro" id="IPR020568">
    <property type="entry name" value="Ribosomal_Su5_D2-typ_SF"/>
</dbReference>
<comment type="catalytic activity">
    <reaction evidence="10">
        <text>4-CDP-2-C-methyl-D-erythritol + ATP = 4-CDP-2-C-methyl-D-erythritol 2-phosphate + ADP + H(+)</text>
        <dbReference type="Rhea" id="RHEA:18437"/>
        <dbReference type="ChEBI" id="CHEBI:15378"/>
        <dbReference type="ChEBI" id="CHEBI:30616"/>
        <dbReference type="ChEBI" id="CHEBI:57823"/>
        <dbReference type="ChEBI" id="CHEBI:57919"/>
        <dbReference type="ChEBI" id="CHEBI:456216"/>
        <dbReference type="EC" id="2.7.1.148"/>
    </reaction>
</comment>
<dbReference type="InterPro" id="IPR013750">
    <property type="entry name" value="GHMP_kinase_C_dom"/>
</dbReference>
<dbReference type="GO" id="GO:0050515">
    <property type="term" value="F:4-(cytidine 5'-diphospho)-2-C-methyl-D-erythritol kinase activity"/>
    <property type="evidence" value="ECO:0007669"/>
    <property type="project" value="UniProtKB-UniRule"/>
</dbReference>
<dbReference type="Gene3D" id="3.30.230.10">
    <property type="match status" value="1"/>
</dbReference>
<dbReference type="UniPathway" id="UPA00056">
    <property type="reaction ID" value="UER00094"/>
</dbReference>
<dbReference type="PIRSF" id="PIRSF010376">
    <property type="entry name" value="IspE"/>
    <property type="match status" value="1"/>
</dbReference>
<comment type="similarity">
    <text evidence="1 10">Belongs to the GHMP kinase family. IspE subfamily.</text>
</comment>
<proteinExistence type="inferred from homology"/>
<dbReference type="AlphaFoldDB" id="A0A177JPA8"/>
<comment type="caution">
    <text evidence="13">The sequence shown here is derived from an EMBL/GenBank/DDBJ whole genome shotgun (WGS) entry which is preliminary data.</text>
</comment>
<feature type="binding site" evidence="10">
    <location>
        <begin position="83"/>
        <end position="93"/>
    </location>
    <ligand>
        <name>ATP</name>
        <dbReference type="ChEBI" id="CHEBI:30616"/>
    </ligand>
</feature>
<evidence type="ECO:0000256" key="9">
    <source>
        <dbReference type="ARBA" id="ARBA00032554"/>
    </source>
</evidence>
<keyword evidence="4 10" id="KW-0808">Transferase</keyword>
<keyword evidence="5 10" id="KW-0547">Nucleotide-binding</keyword>
<dbReference type="InterPro" id="IPR014721">
    <property type="entry name" value="Ribsml_uS5_D2-typ_fold_subgr"/>
</dbReference>
<dbReference type="PANTHER" id="PTHR43527">
    <property type="entry name" value="4-DIPHOSPHOCYTIDYL-2-C-METHYL-D-ERYTHRITOL KINASE, CHLOROPLASTIC"/>
    <property type="match status" value="1"/>
</dbReference>
<dbReference type="Gene3D" id="3.30.70.890">
    <property type="entry name" value="GHMP kinase, C-terminal domain"/>
    <property type="match status" value="1"/>
</dbReference>
<evidence type="ECO:0000259" key="12">
    <source>
        <dbReference type="Pfam" id="PF08544"/>
    </source>
</evidence>
<dbReference type="PANTHER" id="PTHR43527:SF2">
    <property type="entry name" value="4-DIPHOSPHOCYTIDYL-2-C-METHYL-D-ERYTHRITOL KINASE, CHLOROPLASTIC"/>
    <property type="match status" value="1"/>
</dbReference>
<keyword evidence="8 10" id="KW-0414">Isoprene biosynthesis</keyword>
<comment type="caution">
    <text evidence="10">Lacks conserved residue(s) required for the propagation of feature annotation.</text>
</comment>
<evidence type="ECO:0000259" key="11">
    <source>
        <dbReference type="Pfam" id="PF00288"/>
    </source>
</evidence>
<evidence type="ECO:0000256" key="4">
    <source>
        <dbReference type="ARBA" id="ARBA00022679"/>
    </source>
</evidence>
<evidence type="ECO:0000256" key="3">
    <source>
        <dbReference type="ARBA" id="ARBA00017473"/>
    </source>
</evidence>
<keyword evidence="6 10" id="KW-0418">Kinase</keyword>
<reference evidence="13 14" key="1">
    <citation type="submission" date="2016-02" db="EMBL/GenBank/DDBJ databases">
        <authorList>
            <person name="Wen L."/>
            <person name="He K."/>
            <person name="Yang H."/>
        </authorList>
    </citation>
    <scope>NUCLEOTIDE SEQUENCE [LARGE SCALE GENOMIC DNA]</scope>
    <source>
        <strain evidence="13 14">CD09_2</strain>
    </source>
</reference>